<evidence type="ECO:0000313" key="3">
    <source>
        <dbReference type="Proteomes" id="UP001160130"/>
    </source>
</evidence>
<evidence type="ECO:0000313" key="2">
    <source>
        <dbReference type="EMBL" id="MDH6198646.1"/>
    </source>
</evidence>
<comment type="caution">
    <text evidence="2">The sequence shown here is derived from an EMBL/GenBank/DDBJ whole genome shotgun (WGS) entry which is preliminary data.</text>
</comment>
<dbReference type="Proteomes" id="UP001160130">
    <property type="component" value="Unassembled WGS sequence"/>
</dbReference>
<organism evidence="2 3">
    <name type="scientific">Mycolicibacterium frederiksbergense</name>
    <dbReference type="NCBI Taxonomy" id="117567"/>
    <lineage>
        <taxon>Bacteria</taxon>
        <taxon>Bacillati</taxon>
        <taxon>Actinomycetota</taxon>
        <taxon>Actinomycetes</taxon>
        <taxon>Mycobacteriales</taxon>
        <taxon>Mycobacteriaceae</taxon>
        <taxon>Mycolicibacterium</taxon>
    </lineage>
</organism>
<accession>A0ABT6L7R5</accession>
<name>A0ABT6L7R5_9MYCO</name>
<sequence>MAMLTRNDKILCGIYAVLALIALVATWSNNIGFVRTESTSLIDFFRSGYANYGSSSLTNDLLLLSLAVLVFMLVEARRLDIPRVWIYVVLSAVVAVSVAVPLYLIRRQVALAAQRTDTTSVEFS</sequence>
<dbReference type="Pfam" id="PF11196">
    <property type="entry name" value="DUF2834"/>
    <property type="match status" value="1"/>
</dbReference>
<keyword evidence="1" id="KW-1133">Transmembrane helix</keyword>
<keyword evidence="1" id="KW-0472">Membrane</keyword>
<gene>
    <name evidence="2" type="ORF">M2272_005305</name>
</gene>
<keyword evidence="1" id="KW-0812">Transmembrane</keyword>
<feature type="transmembrane region" description="Helical" evidence="1">
    <location>
        <begin position="52"/>
        <end position="72"/>
    </location>
</feature>
<dbReference type="EMBL" id="JARXVE010000011">
    <property type="protein sequence ID" value="MDH6198646.1"/>
    <property type="molecule type" value="Genomic_DNA"/>
</dbReference>
<keyword evidence="3" id="KW-1185">Reference proteome</keyword>
<protein>
    <submittedName>
        <fullName evidence="2">Membrane protein</fullName>
    </submittedName>
</protein>
<reference evidence="2 3" key="1">
    <citation type="submission" date="2023-04" db="EMBL/GenBank/DDBJ databases">
        <title>Forest soil microbial communities from Buena Vista Peninsula, Colon Province, Panama.</title>
        <authorList>
            <person name="Bouskill N."/>
        </authorList>
    </citation>
    <scope>NUCLEOTIDE SEQUENCE [LARGE SCALE GENOMIC DNA]</scope>
    <source>
        <strain evidence="2 3">AC80</strain>
    </source>
</reference>
<evidence type="ECO:0000256" key="1">
    <source>
        <dbReference type="SAM" id="Phobius"/>
    </source>
</evidence>
<feature type="transmembrane region" description="Helical" evidence="1">
    <location>
        <begin position="84"/>
        <end position="105"/>
    </location>
</feature>
<proteinExistence type="predicted"/>
<dbReference type="RefSeq" id="WP_280835210.1">
    <property type="nucleotide sequence ID" value="NZ_JARXVE010000011.1"/>
</dbReference>
<dbReference type="InterPro" id="IPR021362">
    <property type="entry name" value="DUF2834"/>
</dbReference>